<evidence type="ECO:0000313" key="2">
    <source>
        <dbReference type="EMBL" id="GER21540.1"/>
    </source>
</evidence>
<feature type="compositionally biased region" description="Low complexity" evidence="1">
    <location>
        <begin position="58"/>
        <end position="70"/>
    </location>
</feature>
<gene>
    <name evidence="2" type="ORF">NCCP1664_00370</name>
</gene>
<keyword evidence="3" id="KW-1185">Reference proteome</keyword>
<evidence type="ECO:0000256" key="1">
    <source>
        <dbReference type="SAM" id="MobiDB-lite"/>
    </source>
</evidence>
<dbReference type="AlphaFoldDB" id="A0A5A7NL86"/>
<reference evidence="2 3" key="1">
    <citation type="submission" date="2019-09" db="EMBL/GenBank/DDBJ databases">
        <title>Arthrobacter zafarii sp. nov., a moderately thermotolerant and halotolerant actinobacterium isolated from Cholistan desert soil of Pakistan.</title>
        <authorList>
            <person name="Amin A."/>
            <person name="Ahmed I."/>
            <person name="Khalid N."/>
            <person name="Schumann P."/>
            <person name="Busse H.J."/>
            <person name="Khan I.U."/>
            <person name="Li S."/>
            <person name="Li W.J."/>
        </authorList>
    </citation>
    <scope>NUCLEOTIDE SEQUENCE [LARGE SCALE GENOMIC DNA]</scope>
    <source>
        <strain evidence="2 3">NCCP-1664</strain>
    </source>
</reference>
<protein>
    <submittedName>
        <fullName evidence="2">Uncharacterized protein</fullName>
    </submittedName>
</protein>
<evidence type="ECO:0000313" key="3">
    <source>
        <dbReference type="Proteomes" id="UP000325307"/>
    </source>
</evidence>
<feature type="compositionally biased region" description="Basic and acidic residues" evidence="1">
    <location>
        <begin position="101"/>
        <end position="117"/>
    </location>
</feature>
<feature type="compositionally biased region" description="Basic residues" evidence="1">
    <location>
        <begin position="79"/>
        <end position="93"/>
    </location>
</feature>
<feature type="region of interest" description="Disordered" evidence="1">
    <location>
        <begin position="1"/>
        <end position="117"/>
    </location>
</feature>
<comment type="caution">
    <text evidence="2">The sequence shown here is derived from an EMBL/GenBank/DDBJ whole genome shotgun (WGS) entry which is preliminary data.</text>
</comment>
<sequence length="117" mass="12440">MPGAKRPWSEIPESVPRLPFPDSSHPLWTPRAASRIGQGADTPWSAAPASNLVPFSHPGPATGAAPGVAARRTDSIPHPGKRGKTQRQARKGTHGQGQQAPDKKEVPALDWGRDFEG</sequence>
<dbReference type="Proteomes" id="UP000325307">
    <property type="component" value="Unassembled WGS sequence"/>
</dbReference>
<accession>A0A5A7NL86</accession>
<proteinExistence type="predicted"/>
<name>A0A5A7NL86_9MICC</name>
<organism evidence="2 3">
    <name type="scientific">Zafaria cholistanensis</name>
    <dbReference type="NCBI Taxonomy" id="1682741"/>
    <lineage>
        <taxon>Bacteria</taxon>
        <taxon>Bacillati</taxon>
        <taxon>Actinomycetota</taxon>
        <taxon>Actinomycetes</taxon>
        <taxon>Micrococcales</taxon>
        <taxon>Micrococcaceae</taxon>
        <taxon>Zafaria</taxon>
    </lineage>
</organism>
<dbReference type="EMBL" id="BKDJ01000001">
    <property type="protein sequence ID" value="GER21540.1"/>
    <property type="molecule type" value="Genomic_DNA"/>
</dbReference>